<comment type="caution">
    <text evidence="2">The sequence shown here is derived from an EMBL/GenBank/DDBJ whole genome shotgun (WGS) entry which is preliminary data.</text>
</comment>
<keyword evidence="1" id="KW-0472">Membrane</keyword>
<feature type="transmembrane region" description="Helical" evidence="1">
    <location>
        <begin position="572"/>
        <end position="588"/>
    </location>
</feature>
<name>A0A9D1ILX9_9BACT</name>
<dbReference type="PANTHER" id="PTHR16214">
    <property type="entry name" value="TRANSMEMBRANE PROTEIN 260"/>
    <property type="match status" value="1"/>
</dbReference>
<dbReference type="InterPro" id="IPR052724">
    <property type="entry name" value="GT117_domain-containing"/>
</dbReference>
<evidence type="ECO:0000256" key="1">
    <source>
        <dbReference type="SAM" id="Phobius"/>
    </source>
</evidence>
<feature type="transmembrane region" description="Helical" evidence="1">
    <location>
        <begin position="12"/>
        <end position="29"/>
    </location>
</feature>
<feature type="transmembrane region" description="Helical" evidence="1">
    <location>
        <begin position="220"/>
        <end position="244"/>
    </location>
</feature>
<dbReference type="InterPro" id="IPR021280">
    <property type="entry name" value="TMEM260-like"/>
</dbReference>
<feature type="transmembrane region" description="Helical" evidence="1">
    <location>
        <begin position="256"/>
        <end position="280"/>
    </location>
</feature>
<protein>
    <submittedName>
        <fullName evidence="2">DUF2723 domain-containing protein</fullName>
    </submittedName>
</protein>
<feature type="transmembrane region" description="Helical" evidence="1">
    <location>
        <begin position="340"/>
        <end position="360"/>
    </location>
</feature>
<gene>
    <name evidence="2" type="ORF">IAD18_04985</name>
</gene>
<sequence length="1214" mass="138312">MTERRYNILNNTFGWAVFAVAAVTYLLTLEPSASFWDCGEYIAQSYRMEVGHPPGNPFFALTARFFSNFASSPDKVAICINAMSALLSAATILLLFWTITHLARRLLAGRQGISRRKAALIFGSGVCGALAYTWSDTFWFSAVEAEVYAFSSFCTALTFWLILKWENRSDDPRSDRYLIAIAYIVGLSIGVHLLNLLCVPAIALAVYYKRTQRTRWWMTLSVLLLSFAIIVFILYGMVPGFLSIAQQTELLFVNHFGFKFNSGVVAYTISFIAIACWSIFELHRRNSDMRIKISFFLLLALSGIFFIGDTFYLPAAFALFALVYLFYYCKQHTPIRAMRIIAMSLVMIFAGFSTYAVVMLRSSSKVPMNVNAPDNVFSLSSYIARDQFGDRPLFYGPVYTINNDLVQRDENGHAIYKIKKRRYEKVVKASPDEKDKYIEIPPLKEYQYAPEMYMFLPRVYNPASAANYKSWVGGITEKEITAHVKKGDKVETVKALKPSYWDNIKFFAIYQVGHMYWRYLMWNFVGRQNDICGNGEVNHGNWLSGIPWLDNIRLGDQSLLPEEFGKGNAGHNLYYGMPFILGLLGLLWQGRQGRQGKRQCWIVFMLFFMTGIAIVLYLNQIPGQARERDYSFAGSFYAFSIWIGLGVIGLYRLICKVLRKIDKKRKIHAGRIAAGISLAAGILIPLQMAGQTWDDHDRRGRTVCRDYAMNILSSVDQNSILFISGDNNSFPVWYIQDTEGFRTDVRTLNTDYLSSDWYIMQAHYPYFEAPPIPMIAAPDTYAYKQRLSASIKKNEEEYPAEAALKDFYDPKSIAGRRPVFNHPVMAIDIDADALAASGRIAPEYAPLVADRMKIDLLKDHSATKLNTNINESRVVTTDIIVSNIAGGWQRPINFVKWIASRTYSFASPYIAQTGLALEVTPFRQDRYTSVGAGYTDKAYNNITKKFRWSGLDTVSADNMPYLDEINRDIVTQTRLAMLDLAERLIKEGEIAFQASKSDTIYPLLLPSARTADYAIGRFSKARDILLLKEKKLPEFAVASNYEFCFRTAEMLYTIGHATGNQEDMRIADNIISHAIDRFSRHMIYFQTLTYWQPISDGDQLLYDDGGFLRLLATYAAGNPNAAKKKIAAVEKAGVDIWSAFRRTLDKAAQRKMPRQPNDRLFSYVREAGQMLSSYDQKRYQTLLNEKPEYKKAIETADEYWTTFETIRKQKLLAN</sequence>
<feature type="transmembrane region" description="Helical" evidence="1">
    <location>
        <begin position="177"/>
        <end position="208"/>
    </location>
</feature>
<feature type="transmembrane region" description="Helical" evidence="1">
    <location>
        <begin position="295"/>
        <end position="328"/>
    </location>
</feature>
<reference evidence="2" key="1">
    <citation type="submission" date="2020-10" db="EMBL/GenBank/DDBJ databases">
        <authorList>
            <person name="Gilroy R."/>
        </authorList>
    </citation>
    <scope>NUCLEOTIDE SEQUENCE</scope>
    <source>
        <strain evidence="2">17073</strain>
    </source>
</reference>
<keyword evidence="1" id="KW-1133">Transmembrane helix</keyword>
<dbReference type="EMBL" id="DVMS01000142">
    <property type="protein sequence ID" value="HIU39001.1"/>
    <property type="molecule type" value="Genomic_DNA"/>
</dbReference>
<feature type="transmembrane region" description="Helical" evidence="1">
    <location>
        <begin position="630"/>
        <end position="651"/>
    </location>
</feature>
<feature type="transmembrane region" description="Helical" evidence="1">
    <location>
        <begin position="118"/>
        <end position="135"/>
    </location>
</feature>
<accession>A0A9D1ILX9</accession>
<dbReference type="PANTHER" id="PTHR16214:SF3">
    <property type="entry name" value="TRANSMEMBRANE PROTEIN 260"/>
    <property type="match status" value="1"/>
</dbReference>
<feature type="transmembrane region" description="Helical" evidence="1">
    <location>
        <begin position="600"/>
        <end position="618"/>
    </location>
</feature>
<dbReference type="Proteomes" id="UP000824076">
    <property type="component" value="Unassembled WGS sequence"/>
</dbReference>
<keyword evidence="1" id="KW-0812">Transmembrane</keyword>
<feature type="transmembrane region" description="Helical" evidence="1">
    <location>
        <begin position="75"/>
        <end position="97"/>
    </location>
</feature>
<reference evidence="2" key="2">
    <citation type="journal article" date="2021" name="PeerJ">
        <title>Extensive microbial diversity within the chicken gut microbiome revealed by metagenomics and culture.</title>
        <authorList>
            <person name="Gilroy R."/>
            <person name="Ravi A."/>
            <person name="Getino M."/>
            <person name="Pursley I."/>
            <person name="Horton D.L."/>
            <person name="Alikhan N.F."/>
            <person name="Baker D."/>
            <person name="Gharbi K."/>
            <person name="Hall N."/>
            <person name="Watson M."/>
            <person name="Adriaenssens E.M."/>
            <person name="Foster-Nyarko E."/>
            <person name="Jarju S."/>
            <person name="Secka A."/>
            <person name="Antonio M."/>
            <person name="Oren A."/>
            <person name="Chaudhuri R.R."/>
            <person name="La Ragione R."/>
            <person name="Hildebrand F."/>
            <person name="Pallen M.J."/>
        </authorList>
    </citation>
    <scope>NUCLEOTIDE SEQUENCE</scope>
    <source>
        <strain evidence="2">17073</strain>
    </source>
</reference>
<dbReference type="AlphaFoldDB" id="A0A9D1ILX9"/>
<organism evidence="2 3">
    <name type="scientific">Candidatus Limisoma intestinavium</name>
    <dbReference type="NCBI Taxonomy" id="2840856"/>
    <lineage>
        <taxon>Bacteria</taxon>
        <taxon>Pseudomonadati</taxon>
        <taxon>Bacteroidota</taxon>
        <taxon>Bacteroidia</taxon>
        <taxon>Bacteroidales</taxon>
        <taxon>Candidatus Limisoma</taxon>
    </lineage>
</organism>
<evidence type="ECO:0000313" key="3">
    <source>
        <dbReference type="Proteomes" id="UP000824076"/>
    </source>
</evidence>
<feature type="transmembrane region" description="Helical" evidence="1">
    <location>
        <begin position="672"/>
        <end position="690"/>
    </location>
</feature>
<dbReference type="Pfam" id="PF11028">
    <property type="entry name" value="TMEM260-like"/>
    <property type="match status" value="1"/>
</dbReference>
<proteinExistence type="predicted"/>
<evidence type="ECO:0000313" key="2">
    <source>
        <dbReference type="EMBL" id="HIU39001.1"/>
    </source>
</evidence>